<dbReference type="PRINTS" id="PR00195">
    <property type="entry name" value="DYNAMIN"/>
</dbReference>
<dbReference type="Pfam" id="PF00350">
    <property type="entry name" value="Dynamin_N"/>
    <property type="match status" value="1"/>
</dbReference>
<dbReference type="SUPFAM" id="SSF52540">
    <property type="entry name" value="P-loop containing nucleoside triphosphate hydrolases"/>
    <property type="match status" value="1"/>
</dbReference>
<dbReference type="PROSITE" id="PS51718">
    <property type="entry name" value="G_DYNAMIN_2"/>
    <property type="match status" value="1"/>
</dbReference>
<name>A0A1Y2II34_TRAC3</name>
<dbReference type="Proteomes" id="UP000193067">
    <property type="component" value="Unassembled WGS sequence"/>
</dbReference>
<keyword evidence="1" id="KW-0547">Nucleotide-binding</keyword>
<evidence type="ECO:0000313" key="4">
    <source>
        <dbReference type="EMBL" id="OSD00788.1"/>
    </source>
</evidence>
<dbReference type="SMART" id="SM00053">
    <property type="entry name" value="DYNc"/>
    <property type="match status" value="1"/>
</dbReference>
<protein>
    <recommendedName>
        <fullName evidence="3">Dynamin-type G domain-containing protein</fullName>
    </recommendedName>
</protein>
<dbReference type="PANTHER" id="PTHR11566">
    <property type="entry name" value="DYNAMIN"/>
    <property type="match status" value="1"/>
</dbReference>
<dbReference type="InterPro" id="IPR030381">
    <property type="entry name" value="G_DYNAMIN_dom"/>
</dbReference>
<dbReference type="STRING" id="1353009.A0A1Y2II34"/>
<accession>A0A1Y2II34</accession>
<evidence type="ECO:0000313" key="5">
    <source>
        <dbReference type="Proteomes" id="UP000193067"/>
    </source>
</evidence>
<dbReference type="OrthoDB" id="5061070at2759"/>
<proteinExistence type="predicted"/>
<evidence type="ECO:0000256" key="2">
    <source>
        <dbReference type="ARBA" id="ARBA00023134"/>
    </source>
</evidence>
<dbReference type="GO" id="GO:0005737">
    <property type="term" value="C:cytoplasm"/>
    <property type="evidence" value="ECO:0007669"/>
    <property type="project" value="TreeGrafter"/>
</dbReference>
<keyword evidence="5" id="KW-1185">Reference proteome</keyword>
<dbReference type="Pfam" id="PF01031">
    <property type="entry name" value="Dynamin_M"/>
    <property type="match status" value="1"/>
</dbReference>
<dbReference type="InterPro" id="IPR045063">
    <property type="entry name" value="Dynamin_N"/>
</dbReference>
<dbReference type="GO" id="GO:0005874">
    <property type="term" value="C:microtubule"/>
    <property type="evidence" value="ECO:0007669"/>
    <property type="project" value="TreeGrafter"/>
</dbReference>
<dbReference type="GO" id="GO:0008017">
    <property type="term" value="F:microtubule binding"/>
    <property type="evidence" value="ECO:0007669"/>
    <property type="project" value="TreeGrafter"/>
</dbReference>
<reference evidence="4 5" key="1">
    <citation type="journal article" date="2015" name="Biotechnol. Biofuels">
        <title>Enhanced degradation of softwood versus hardwood by the white-rot fungus Pycnoporus coccineus.</title>
        <authorList>
            <person name="Couturier M."/>
            <person name="Navarro D."/>
            <person name="Chevret D."/>
            <person name="Henrissat B."/>
            <person name="Piumi F."/>
            <person name="Ruiz-Duenas F.J."/>
            <person name="Martinez A.T."/>
            <person name="Grigoriev I.V."/>
            <person name="Riley R."/>
            <person name="Lipzen A."/>
            <person name="Berrin J.G."/>
            <person name="Master E.R."/>
            <person name="Rosso M.N."/>
        </authorList>
    </citation>
    <scope>NUCLEOTIDE SEQUENCE [LARGE SCALE GENOMIC DNA]</scope>
    <source>
        <strain evidence="4 5">BRFM310</strain>
    </source>
</reference>
<dbReference type="GO" id="GO:0031623">
    <property type="term" value="P:receptor internalization"/>
    <property type="evidence" value="ECO:0007669"/>
    <property type="project" value="TreeGrafter"/>
</dbReference>
<feature type="domain" description="Dynamin-type G" evidence="3">
    <location>
        <begin position="41"/>
        <end position="324"/>
    </location>
</feature>
<dbReference type="AlphaFoldDB" id="A0A1Y2II34"/>
<organism evidence="4 5">
    <name type="scientific">Trametes coccinea (strain BRFM310)</name>
    <name type="common">Pycnoporus coccineus</name>
    <dbReference type="NCBI Taxonomy" id="1353009"/>
    <lineage>
        <taxon>Eukaryota</taxon>
        <taxon>Fungi</taxon>
        <taxon>Dikarya</taxon>
        <taxon>Basidiomycota</taxon>
        <taxon>Agaricomycotina</taxon>
        <taxon>Agaricomycetes</taxon>
        <taxon>Polyporales</taxon>
        <taxon>Polyporaceae</taxon>
        <taxon>Trametes</taxon>
    </lineage>
</organism>
<sequence>MLGSANVAGRADSLADTPYARTAKELNEFIGHARAEGAQSDLNLPRVVVIGNQSAGKSSLVEAISKIKVPRDAGTCTRCPMELRLSSSDGPWVCQVSIRWEGTPKGKGIGAPAPMIKEVPFGDAISRNEDVELVLRRAQAAVLNATADNWSSFLDKEESELRLLSEQAPRRFSRNVLVEDLVRSYYIKSHNTLIVVALPMTDDLQNQKAAQLAREVDPHGLRTIGALTKPDAIPDGALGTKKMYLDVVEGRAHPTKHGYYAVRHPDDVERQQGVSHEEARAVEAKFFSEKKPWATSLHRHRFGVQNLIACISDRLTELIRADLPRIQLEVSMQREACVKQLRDLPHEITEPTTHTLRLVHAFAEEVKQMVQ</sequence>
<evidence type="ECO:0000256" key="1">
    <source>
        <dbReference type="ARBA" id="ARBA00022741"/>
    </source>
</evidence>
<dbReference type="CDD" id="cd08771">
    <property type="entry name" value="DLP_1"/>
    <property type="match status" value="1"/>
</dbReference>
<gene>
    <name evidence="4" type="ORF">PYCCODRAFT_664993</name>
</gene>
<dbReference type="GO" id="GO:0003924">
    <property type="term" value="F:GTPase activity"/>
    <property type="evidence" value="ECO:0007669"/>
    <property type="project" value="InterPro"/>
</dbReference>
<dbReference type="GO" id="GO:0005886">
    <property type="term" value="C:plasma membrane"/>
    <property type="evidence" value="ECO:0007669"/>
    <property type="project" value="TreeGrafter"/>
</dbReference>
<dbReference type="InterPro" id="IPR022812">
    <property type="entry name" value="Dynamin"/>
</dbReference>
<dbReference type="InterPro" id="IPR000375">
    <property type="entry name" value="Dynamin_stalk"/>
</dbReference>
<dbReference type="InterPro" id="IPR001401">
    <property type="entry name" value="Dynamin_GTPase"/>
</dbReference>
<dbReference type="EMBL" id="KZ084116">
    <property type="protein sequence ID" value="OSD00788.1"/>
    <property type="molecule type" value="Genomic_DNA"/>
</dbReference>
<dbReference type="InterPro" id="IPR027417">
    <property type="entry name" value="P-loop_NTPase"/>
</dbReference>
<dbReference type="Gene3D" id="3.40.50.300">
    <property type="entry name" value="P-loop containing nucleotide triphosphate hydrolases"/>
    <property type="match status" value="1"/>
</dbReference>
<evidence type="ECO:0000259" key="3">
    <source>
        <dbReference type="PROSITE" id="PS51718"/>
    </source>
</evidence>
<dbReference type="GO" id="GO:0005525">
    <property type="term" value="F:GTP binding"/>
    <property type="evidence" value="ECO:0007669"/>
    <property type="project" value="InterPro"/>
</dbReference>
<keyword evidence="2" id="KW-0342">GTP-binding</keyword>